<dbReference type="RefSeq" id="WP_088601801.1">
    <property type="nucleotide sequence ID" value="NZ_NJIH01000002.1"/>
</dbReference>
<keyword evidence="1" id="KW-0805">Transcription regulation</keyword>
<dbReference type="Proteomes" id="UP000214603">
    <property type="component" value="Unassembled WGS sequence"/>
</dbReference>
<reference evidence="6" key="1">
    <citation type="submission" date="2017-06" db="EMBL/GenBank/DDBJ databases">
        <title>Herbaspirillum phytohormonus sp. nov., isolated from the root nodule of Robinia pseudoacacia in lead-zinc mine.</title>
        <authorList>
            <person name="Fan M."/>
            <person name="Lin Y."/>
        </authorList>
    </citation>
    <scope>NUCLEOTIDE SEQUENCE [LARGE SCALE GENOMIC DNA]</scope>
    <source>
        <strain evidence="6">SC-089</strain>
    </source>
</reference>
<dbReference type="InterPro" id="IPR008920">
    <property type="entry name" value="TF_FadR/GntR_C"/>
</dbReference>
<proteinExistence type="predicted"/>
<dbReference type="SUPFAM" id="SSF46785">
    <property type="entry name" value="Winged helix' DNA-binding domain"/>
    <property type="match status" value="1"/>
</dbReference>
<evidence type="ECO:0000313" key="5">
    <source>
        <dbReference type="EMBL" id="OWT65651.1"/>
    </source>
</evidence>
<dbReference type="InterPro" id="IPR036388">
    <property type="entry name" value="WH-like_DNA-bd_sf"/>
</dbReference>
<feature type="domain" description="HTH gntR-type" evidence="4">
    <location>
        <begin position="6"/>
        <end position="74"/>
    </location>
</feature>
<dbReference type="InterPro" id="IPR011711">
    <property type="entry name" value="GntR_C"/>
</dbReference>
<accession>A0A225N1B7</accession>
<dbReference type="Gene3D" id="1.10.10.10">
    <property type="entry name" value="Winged helix-like DNA-binding domain superfamily/Winged helix DNA-binding domain"/>
    <property type="match status" value="1"/>
</dbReference>
<gene>
    <name evidence="5" type="ORF">CEY11_02600</name>
</gene>
<dbReference type="CDD" id="cd07377">
    <property type="entry name" value="WHTH_GntR"/>
    <property type="match status" value="1"/>
</dbReference>
<dbReference type="SMART" id="SM00345">
    <property type="entry name" value="HTH_GNTR"/>
    <property type="match status" value="1"/>
</dbReference>
<dbReference type="InterPro" id="IPR000524">
    <property type="entry name" value="Tscrpt_reg_HTH_GntR"/>
</dbReference>
<dbReference type="PRINTS" id="PR00035">
    <property type="entry name" value="HTHGNTR"/>
</dbReference>
<comment type="caution">
    <text evidence="5">The sequence shown here is derived from an EMBL/GenBank/DDBJ whole genome shotgun (WGS) entry which is preliminary data.</text>
</comment>
<evidence type="ECO:0000313" key="6">
    <source>
        <dbReference type="Proteomes" id="UP000214603"/>
    </source>
</evidence>
<evidence type="ECO:0000256" key="1">
    <source>
        <dbReference type="ARBA" id="ARBA00023015"/>
    </source>
</evidence>
<dbReference type="Pfam" id="PF00392">
    <property type="entry name" value="GntR"/>
    <property type="match status" value="1"/>
</dbReference>
<evidence type="ECO:0000256" key="2">
    <source>
        <dbReference type="ARBA" id="ARBA00023125"/>
    </source>
</evidence>
<evidence type="ECO:0000256" key="3">
    <source>
        <dbReference type="ARBA" id="ARBA00023163"/>
    </source>
</evidence>
<sequence>MTKEQEQTTARTMAALVRLIEERKYAPGERLPSERELAERFDVGRGVVREVLSVLEGLRYLERKPNSGIYLNEAPERISLETLALFSNLNLDLSKERLAEAMEARRILEVQAIVLAAQRRTEEDLLDIKNIVQRFDDAIEHALEDVPELDYQFHMSIFRATHNLVLMQLVTPFYLMSENRRLPFFSDKKRSRASNEQHKLILEAIEEQNIDKAHQVMSEHIGRVEKHYGL</sequence>
<dbReference type="GO" id="GO:0003700">
    <property type="term" value="F:DNA-binding transcription factor activity"/>
    <property type="evidence" value="ECO:0007669"/>
    <property type="project" value="InterPro"/>
</dbReference>
<dbReference type="Pfam" id="PF07729">
    <property type="entry name" value="FCD"/>
    <property type="match status" value="1"/>
</dbReference>
<protein>
    <submittedName>
        <fullName evidence="5">GntR family transcriptional regulator</fullName>
    </submittedName>
</protein>
<dbReference type="PANTHER" id="PTHR43537:SF5">
    <property type="entry name" value="UXU OPERON TRANSCRIPTIONAL REGULATOR"/>
    <property type="match status" value="1"/>
</dbReference>
<name>A0A225N1B7_9BURK</name>
<dbReference type="InterPro" id="IPR036390">
    <property type="entry name" value="WH_DNA-bd_sf"/>
</dbReference>
<dbReference type="EMBL" id="NJIH01000002">
    <property type="protein sequence ID" value="OWT65651.1"/>
    <property type="molecule type" value="Genomic_DNA"/>
</dbReference>
<keyword evidence="3" id="KW-0804">Transcription</keyword>
<dbReference type="SUPFAM" id="SSF48008">
    <property type="entry name" value="GntR ligand-binding domain-like"/>
    <property type="match status" value="1"/>
</dbReference>
<dbReference type="Gene3D" id="1.20.120.530">
    <property type="entry name" value="GntR ligand-binding domain-like"/>
    <property type="match status" value="1"/>
</dbReference>
<dbReference type="AlphaFoldDB" id="A0A225N1B7"/>
<keyword evidence="2" id="KW-0238">DNA-binding</keyword>
<dbReference type="PROSITE" id="PS50949">
    <property type="entry name" value="HTH_GNTR"/>
    <property type="match status" value="1"/>
</dbReference>
<dbReference type="SMART" id="SM00895">
    <property type="entry name" value="FCD"/>
    <property type="match status" value="1"/>
</dbReference>
<dbReference type="GO" id="GO:0003677">
    <property type="term" value="F:DNA binding"/>
    <property type="evidence" value="ECO:0007669"/>
    <property type="project" value="UniProtKB-KW"/>
</dbReference>
<dbReference type="OrthoDB" id="5296437at2"/>
<organism evidence="5 6">
    <name type="scientific">Candidimonas nitroreducens</name>
    <dbReference type="NCBI Taxonomy" id="683354"/>
    <lineage>
        <taxon>Bacteria</taxon>
        <taxon>Pseudomonadati</taxon>
        <taxon>Pseudomonadota</taxon>
        <taxon>Betaproteobacteria</taxon>
        <taxon>Burkholderiales</taxon>
        <taxon>Alcaligenaceae</taxon>
        <taxon>Candidimonas</taxon>
    </lineage>
</organism>
<dbReference type="PANTHER" id="PTHR43537">
    <property type="entry name" value="TRANSCRIPTIONAL REGULATOR, GNTR FAMILY"/>
    <property type="match status" value="1"/>
</dbReference>
<keyword evidence="6" id="KW-1185">Reference proteome</keyword>
<evidence type="ECO:0000259" key="4">
    <source>
        <dbReference type="PROSITE" id="PS50949"/>
    </source>
</evidence>